<organism evidence="3 6">
    <name type="scientific">Mesomycoplasma ovipneumoniae</name>
    <dbReference type="NCBI Taxonomy" id="29562"/>
    <lineage>
        <taxon>Bacteria</taxon>
        <taxon>Bacillati</taxon>
        <taxon>Mycoplasmatota</taxon>
        <taxon>Mycoplasmoidales</taxon>
        <taxon>Metamycoplasmataceae</taxon>
        <taxon>Mesomycoplasma</taxon>
    </lineage>
</organism>
<keyword evidence="2" id="KW-1133">Transmembrane helix</keyword>
<name>A0AAJ2P6V5_9BACT</name>
<dbReference type="EMBL" id="JAWPFE010000014">
    <property type="protein sequence ID" value="MDW2892829.1"/>
    <property type="molecule type" value="Genomic_DNA"/>
</dbReference>
<sequence length="581" mass="66428">MLFGLVNTIAYGFFAVGWGLLVWPFVTILNIITELFGLISFDLLKNIFFGGSKEFSISQIPIVFWIITAVAVSLIIFLILQRLVRNFFLAGKQNYDSSLKNVIIKTIASIVFPILFIVFLFFGLIIVSSIINLIKDSLGYHNSLVSSFVKGALPPEVRTKLTDSDLKSLASGQIISYDIYYDLQWGDGVKIIFLIALSTLITAWLLGSTVISLVANIAQMFYQLLLLPVFSISQISDEGKLFKKYMQAFWGKFWVIIISQLSFSFFFIWAEFSTNQAWNIEIKSQFVSPWIFNFFFSFLMILGGGIAIKTIGEEFASYFGGQGFVRSQQEWAHRTTKGIGITAGLLGASSALAGKGVKRLKKLSGYHDAKREEINNAFKKGEITRTQKREMLEKLKDDRGNLGQTFRSGWQKNKHKNILTRAWRAKNAYKEGKDLGAIEEAKYLGSKMLFRHNIRGIENKEAKISKNQQKIDKVQKAIDFENYKKEYNLPDFDQKKLDKAENKMIRLNRKEAKIKQTIDEKTQKRNDRAEKFLKRSDNLHTTVQRTERHPNAPEKTNSHKLAEEYRDSAKNKDKNEKTSSE</sequence>
<feature type="transmembrane region" description="Helical" evidence="2">
    <location>
        <begin position="249"/>
        <end position="270"/>
    </location>
</feature>
<dbReference type="NCBIfam" id="NF045848">
    <property type="entry name" value="MMCAP2_0566_fam"/>
    <property type="match status" value="1"/>
</dbReference>
<comment type="caution">
    <text evidence="3">The sequence shown here is derived from an EMBL/GenBank/DDBJ whole genome shotgun (WGS) entry which is preliminary data.</text>
</comment>
<feature type="region of interest" description="Disordered" evidence="1">
    <location>
        <begin position="517"/>
        <end position="581"/>
    </location>
</feature>
<feature type="transmembrane region" description="Helical" evidence="2">
    <location>
        <begin position="62"/>
        <end position="83"/>
    </location>
</feature>
<dbReference type="EMBL" id="JAWPFF010000012">
    <property type="protein sequence ID" value="MDW2908582.1"/>
    <property type="molecule type" value="Genomic_DNA"/>
</dbReference>
<feature type="transmembrane region" description="Helical" evidence="2">
    <location>
        <begin position="191"/>
        <end position="214"/>
    </location>
</feature>
<accession>A0AAJ2P6V5</accession>
<evidence type="ECO:0000256" key="2">
    <source>
        <dbReference type="SAM" id="Phobius"/>
    </source>
</evidence>
<evidence type="ECO:0000256" key="1">
    <source>
        <dbReference type="SAM" id="MobiDB-lite"/>
    </source>
</evidence>
<feature type="transmembrane region" description="Helical" evidence="2">
    <location>
        <begin position="20"/>
        <end position="41"/>
    </location>
</feature>
<dbReference type="Proteomes" id="UP001281777">
    <property type="component" value="Unassembled WGS sequence"/>
</dbReference>
<evidence type="ECO:0000313" key="4">
    <source>
        <dbReference type="EMBL" id="MDW2908582.1"/>
    </source>
</evidence>
<dbReference type="AlphaFoldDB" id="A0AAJ2P6V5"/>
<keyword evidence="2" id="KW-0812">Transmembrane</keyword>
<feature type="compositionally biased region" description="Basic and acidic residues" evidence="1">
    <location>
        <begin position="545"/>
        <end position="581"/>
    </location>
</feature>
<evidence type="ECO:0000313" key="3">
    <source>
        <dbReference type="EMBL" id="MDW2892829.1"/>
    </source>
</evidence>
<gene>
    <name evidence="4" type="ORF">R7V75_02485</name>
    <name evidence="3" type="ORF">R7W54_02480</name>
</gene>
<dbReference type="NCBIfam" id="NF045889">
    <property type="entry name" value="ICE_Mbov_0396_TM"/>
    <property type="match status" value="1"/>
</dbReference>
<reference evidence="3 5" key="1">
    <citation type="submission" date="2023-10" db="EMBL/GenBank/DDBJ databases">
        <title>Genome sequences of Mycoplasma ovipneumoniae isolated from goats.</title>
        <authorList>
            <person name="Spergser J."/>
        </authorList>
    </citation>
    <scope>NUCLEOTIDE SEQUENCE</scope>
    <source>
        <strain evidence="4 5">1N</strain>
        <strain evidence="3">5N</strain>
    </source>
</reference>
<dbReference type="RefSeq" id="WP_318053043.1">
    <property type="nucleotide sequence ID" value="NZ_JAWPFE010000014.1"/>
</dbReference>
<feature type="compositionally biased region" description="Basic and acidic residues" evidence="1">
    <location>
        <begin position="517"/>
        <end position="538"/>
    </location>
</feature>
<keyword evidence="5" id="KW-1185">Reference proteome</keyword>
<evidence type="ECO:0000313" key="5">
    <source>
        <dbReference type="Proteomes" id="UP001275471"/>
    </source>
</evidence>
<evidence type="ECO:0000313" key="6">
    <source>
        <dbReference type="Proteomes" id="UP001281777"/>
    </source>
</evidence>
<feature type="transmembrane region" description="Helical" evidence="2">
    <location>
        <begin position="103"/>
        <end position="127"/>
    </location>
</feature>
<dbReference type="Proteomes" id="UP001275471">
    <property type="component" value="Unassembled WGS sequence"/>
</dbReference>
<protein>
    <submittedName>
        <fullName evidence="3">Uncharacterized protein</fullName>
    </submittedName>
</protein>
<proteinExistence type="predicted"/>
<feature type="transmembrane region" description="Helical" evidence="2">
    <location>
        <begin position="290"/>
        <end position="308"/>
    </location>
</feature>
<keyword evidence="2" id="KW-0472">Membrane</keyword>